<organism evidence="1 2">
    <name type="scientific">Cladophialophora carrionii CBS 160.54</name>
    <dbReference type="NCBI Taxonomy" id="1279043"/>
    <lineage>
        <taxon>Eukaryota</taxon>
        <taxon>Fungi</taxon>
        <taxon>Dikarya</taxon>
        <taxon>Ascomycota</taxon>
        <taxon>Pezizomycotina</taxon>
        <taxon>Eurotiomycetes</taxon>
        <taxon>Chaetothyriomycetidae</taxon>
        <taxon>Chaetothyriales</taxon>
        <taxon>Herpotrichiellaceae</taxon>
        <taxon>Cladophialophora</taxon>
    </lineage>
</organism>
<accession>V9DPB1</accession>
<dbReference type="VEuPathDB" id="FungiDB:G647_00246"/>
<proteinExistence type="predicted"/>
<dbReference type="OrthoDB" id="10371684at2759"/>
<dbReference type="EMBL" id="KB822697">
    <property type="protein sequence ID" value="ETI27797.1"/>
    <property type="molecule type" value="Genomic_DNA"/>
</dbReference>
<dbReference type="Proteomes" id="UP000030678">
    <property type="component" value="Unassembled WGS sequence"/>
</dbReference>
<gene>
    <name evidence="1" type="ORF">G647_00246</name>
</gene>
<sequence>MLESKDAVLVATSIVLAVSTIVSVSVELERQATTVGRLSASKCE</sequence>
<dbReference type="GeneID" id="19978739"/>
<dbReference type="HOGENOM" id="CLU_209441_0_0_1"/>
<feature type="non-terminal residue" evidence="1">
    <location>
        <position position="44"/>
    </location>
</feature>
<name>V9DPB1_9EURO</name>
<evidence type="ECO:0000313" key="2">
    <source>
        <dbReference type="Proteomes" id="UP000030678"/>
    </source>
</evidence>
<evidence type="ECO:0000313" key="1">
    <source>
        <dbReference type="EMBL" id="ETI27797.1"/>
    </source>
</evidence>
<protein>
    <submittedName>
        <fullName evidence="1">Uncharacterized protein</fullName>
    </submittedName>
</protein>
<dbReference type="RefSeq" id="XP_008721871.1">
    <property type="nucleotide sequence ID" value="XM_008723649.1"/>
</dbReference>
<reference evidence="1 2" key="1">
    <citation type="submission" date="2013-03" db="EMBL/GenBank/DDBJ databases">
        <title>The Genome Sequence of Cladophialophora carrionii CBS 160.54.</title>
        <authorList>
            <consortium name="The Broad Institute Genomics Platform"/>
            <person name="Cuomo C."/>
            <person name="de Hoog S."/>
            <person name="Gorbushina A."/>
            <person name="Walker B."/>
            <person name="Young S.K."/>
            <person name="Zeng Q."/>
            <person name="Gargeya S."/>
            <person name="Fitzgerald M."/>
            <person name="Haas B."/>
            <person name="Abouelleil A."/>
            <person name="Allen A.W."/>
            <person name="Alvarado L."/>
            <person name="Arachchi H.M."/>
            <person name="Berlin A.M."/>
            <person name="Chapman S.B."/>
            <person name="Gainer-Dewar J."/>
            <person name="Goldberg J."/>
            <person name="Griggs A."/>
            <person name="Gujja S."/>
            <person name="Hansen M."/>
            <person name="Howarth C."/>
            <person name="Imamovic A."/>
            <person name="Ireland A."/>
            <person name="Larimer J."/>
            <person name="McCowan C."/>
            <person name="Murphy C."/>
            <person name="Pearson M."/>
            <person name="Poon T.W."/>
            <person name="Priest M."/>
            <person name="Roberts A."/>
            <person name="Saif S."/>
            <person name="Shea T."/>
            <person name="Sisk P."/>
            <person name="Sykes S."/>
            <person name="Wortman J."/>
            <person name="Nusbaum C."/>
            <person name="Birren B."/>
        </authorList>
    </citation>
    <scope>NUCLEOTIDE SEQUENCE [LARGE SCALE GENOMIC DNA]</scope>
    <source>
        <strain evidence="1 2">CBS 160.54</strain>
    </source>
</reference>
<dbReference type="AlphaFoldDB" id="V9DPB1"/>